<organism evidence="2 3">
    <name type="scientific">Acaromyces ingoldii</name>
    <dbReference type="NCBI Taxonomy" id="215250"/>
    <lineage>
        <taxon>Eukaryota</taxon>
        <taxon>Fungi</taxon>
        <taxon>Dikarya</taxon>
        <taxon>Basidiomycota</taxon>
        <taxon>Ustilaginomycotina</taxon>
        <taxon>Exobasidiomycetes</taxon>
        <taxon>Exobasidiales</taxon>
        <taxon>Cryptobasidiaceae</taxon>
        <taxon>Acaromyces</taxon>
    </lineage>
</organism>
<dbReference type="GeneID" id="37039962"/>
<evidence type="ECO:0000313" key="3">
    <source>
        <dbReference type="Proteomes" id="UP000245768"/>
    </source>
</evidence>
<evidence type="ECO:0000313" key="2">
    <source>
        <dbReference type="EMBL" id="PWN89338.1"/>
    </source>
</evidence>
<protein>
    <submittedName>
        <fullName evidence="2">Uncharacterized protein</fullName>
    </submittedName>
</protein>
<evidence type="ECO:0000256" key="1">
    <source>
        <dbReference type="SAM" id="MobiDB-lite"/>
    </source>
</evidence>
<feature type="compositionally biased region" description="Basic and acidic residues" evidence="1">
    <location>
        <begin position="11"/>
        <end position="24"/>
    </location>
</feature>
<feature type="region of interest" description="Disordered" evidence="1">
    <location>
        <begin position="1"/>
        <end position="24"/>
    </location>
</feature>
<proteinExistence type="predicted"/>
<dbReference type="InParanoid" id="A0A316YL12"/>
<accession>A0A316YL12</accession>
<dbReference type="EMBL" id="KZ819637">
    <property type="protein sequence ID" value="PWN89338.1"/>
    <property type="molecule type" value="Genomic_DNA"/>
</dbReference>
<dbReference type="Proteomes" id="UP000245768">
    <property type="component" value="Unassembled WGS sequence"/>
</dbReference>
<reference evidence="2 3" key="1">
    <citation type="journal article" date="2018" name="Mol. Biol. Evol.">
        <title>Broad Genomic Sampling Reveals a Smut Pathogenic Ancestry of the Fungal Clade Ustilaginomycotina.</title>
        <authorList>
            <person name="Kijpornyongpan T."/>
            <person name="Mondo S.J."/>
            <person name="Barry K."/>
            <person name="Sandor L."/>
            <person name="Lee J."/>
            <person name="Lipzen A."/>
            <person name="Pangilinan J."/>
            <person name="LaButti K."/>
            <person name="Hainaut M."/>
            <person name="Henrissat B."/>
            <person name="Grigoriev I.V."/>
            <person name="Spatafora J.W."/>
            <person name="Aime M.C."/>
        </authorList>
    </citation>
    <scope>NUCLEOTIDE SEQUENCE [LARGE SCALE GENOMIC DNA]</scope>
    <source>
        <strain evidence="2 3">MCA 4198</strain>
    </source>
</reference>
<gene>
    <name evidence="2" type="ORF">FA10DRAFT_142313</name>
</gene>
<dbReference type="RefSeq" id="XP_025376536.1">
    <property type="nucleotide sequence ID" value="XM_025518046.1"/>
</dbReference>
<name>A0A316YL12_9BASI</name>
<sequence length="162" mass="18342">MHNLVPPLFAKRSEGGKKTRKRDPIDLCHWPGKAQAYRNTPRHVALHCFRNRRQIGSHAGEKKEQHVGILRGDRSIHRPGARDRRTSDCDTASAQAVRRGHGRKPAKRSHIRIHPLRLPHRWPSLTTPIHDSKALSVFHRALSPSPFVDVSGPPTRCSNLTI</sequence>
<dbReference type="AlphaFoldDB" id="A0A316YL12"/>
<keyword evidence="3" id="KW-1185">Reference proteome</keyword>